<keyword evidence="10 15" id="KW-0067">ATP-binding</keyword>
<feature type="domain" description="Methionyl/Leucyl tRNA synthetase" evidence="17">
    <location>
        <begin position="5"/>
        <end position="394"/>
    </location>
</feature>
<dbReference type="NCBIfam" id="NF001100">
    <property type="entry name" value="PRK00133.1"/>
    <property type="match status" value="1"/>
</dbReference>
<comment type="function">
    <text evidence="1">Is required not only for elongation of protein synthesis but also for the initiation of all mRNA translation through initiator tRNA(fMet) aminoacylation.</text>
</comment>
<dbReference type="Pfam" id="PF09334">
    <property type="entry name" value="tRNA-synt_1g"/>
    <property type="match status" value="1"/>
</dbReference>
<dbReference type="PROSITE" id="PS00178">
    <property type="entry name" value="AA_TRNA_LIGASE_I"/>
    <property type="match status" value="1"/>
</dbReference>
<evidence type="ECO:0000256" key="5">
    <source>
        <dbReference type="ARBA" id="ARBA00018753"/>
    </source>
</evidence>
<dbReference type="EMBL" id="LN649255">
    <property type="protein sequence ID" value="CEI58815.1"/>
    <property type="molecule type" value="Genomic_DNA"/>
</dbReference>
<evidence type="ECO:0000256" key="16">
    <source>
        <dbReference type="SAM" id="MobiDB-lite"/>
    </source>
</evidence>
<dbReference type="InterPro" id="IPR014758">
    <property type="entry name" value="Met-tRNA_synth"/>
</dbReference>
<reference evidence="19 20" key="1">
    <citation type="journal article" date="2015" name="Genome Biol. Evol.">
        <title>Genome evolution in the primary endosymbiont of whiteflies sheds light on their divergence.</title>
        <authorList>
            <person name="Santos-Garcia D."/>
            <person name="Vargas-Chavez C."/>
            <person name="Moya A."/>
            <person name="Latorre A."/>
            <person name="Silva"/>
            <person name="F J."/>
        </authorList>
    </citation>
    <scope>NUCLEOTIDE SEQUENCE [LARGE SCALE GENOMIC DNA]</scope>
    <source>
        <strain evidence="20">AD-VLC</strain>
    </source>
</reference>
<evidence type="ECO:0000259" key="17">
    <source>
        <dbReference type="Pfam" id="PF09334"/>
    </source>
</evidence>
<evidence type="ECO:0000313" key="19">
    <source>
        <dbReference type="EMBL" id="CEI58815.1"/>
    </source>
</evidence>
<dbReference type="Proteomes" id="UP000032800">
    <property type="component" value="Chromosome I"/>
</dbReference>
<sequence length="562" mass="66636">MSRKILVTCAMPYANGDLHLGHMLEYIQTDIWVRFQKTLGNKCYFICSDDSHGTAIMLHAKKKNIKPKELIYHIKKKHIYDLKKFKIDFDIYSCTHTKINKINVEKIYKILTYKGFIYCKKIKQLFDPIKKIFLSDRLILGNCPKCNANKQYGDMCEFCGITYKPFDLINPISVLTGIKPIKKYSNHYFFKLPYFTKFLNKWINNSGVVKNMIYNQLKSWFKVGLIEWDISRDSPYFGFKIPNLKKLKFFYVWIDATIGYLSTVQELCYKKRLDFNEIWNIKSKYEIYHFIGKDIIYFHTLFWPTILKTMNLKLPTKINCHGFVTINDKKMSKSKGTFIKAKFYEKFIEPEYLRYYFSSKINSNIEDIDINFKDFFYKINSDLIGKIINIASRCYKLINKYNKNYLSKNIENKILIKSFINIGDKIYFNYEKLDFYKVVKKILNLANQTNSYITKKSPWSLNEKKKQYIIEVCSMGLNLFRQLIIYLSPILPKLAIKVKNFLNLKTLNWKSRKKLLINHKIKKFNPLLNRIEKIPEAGFEPARQKKAGDFKSPASTNSAIRA</sequence>
<evidence type="ECO:0000256" key="4">
    <source>
        <dbReference type="ARBA" id="ARBA00012838"/>
    </source>
</evidence>
<dbReference type="PANTHER" id="PTHR45765">
    <property type="entry name" value="METHIONINE--TRNA LIGASE"/>
    <property type="match status" value="1"/>
</dbReference>
<dbReference type="FunFam" id="2.20.28.20:FF:000001">
    <property type="entry name" value="Methionine--tRNA ligase"/>
    <property type="match status" value="1"/>
</dbReference>
<organism evidence="19 20">
    <name type="scientific">Candidatus Portiera aleyrodidarum</name>
    <name type="common">primary endosymbiont of Bemisia tabaci</name>
    <dbReference type="NCBI Taxonomy" id="91844"/>
    <lineage>
        <taxon>Bacteria</taxon>
        <taxon>Pseudomonadati</taxon>
        <taxon>Pseudomonadota</taxon>
        <taxon>Gammaproteobacteria</taxon>
        <taxon>Candidatus Johnevansiales</taxon>
        <taxon>Candidatus Johnevansiaceae</taxon>
        <taxon>Candidatus Portiera</taxon>
    </lineage>
</organism>
<protein>
    <recommendedName>
        <fullName evidence="5">Methionine--tRNA ligase</fullName>
        <ecNumber evidence="4">6.1.1.10</ecNumber>
    </recommendedName>
    <alternativeName>
        <fullName evidence="13">Methionyl-tRNA synthetase</fullName>
    </alternativeName>
</protein>
<dbReference type="InterPro" id="IPR015413">
    <property type="entry name" value="Methionyl/Leucyl_tRNA_Synth"/>
</dbReference>
<dbReference type="GO" id="GO:0005829">
    <property type="term" value="C:cytosol"/>
    <property type="evidence" value="ECO:0007669"/>
    <property type="project" value="TreeGrafter"/>
</dbReference>
<dbReference type="Pfam" id="PF19303">
    <property type="entry name" value="Anticodon_3"/>
    <property type="match status" value="1"/>
</dbReference>
<dbReference type="InterPro" id="IPR023458">
    <property type="entry name" value="Met-tRNA_ligase_1"/>
</dbReference>
<comment type="catalytic activity">
    <reaction evidence="14">
        <text>tRNA(Met) + L-methionine + ATP = L-methionyl-tRNA(Met) + AMP + diphosphate</text>
        <dbReference type="Rhea" id="RHEA:13481"/>
        <dbReference type="Rhea" id="RHEA-COMP:9667"/>
        <dbReference type="Rhea" id="RHEA-COMP:9698"/>
        <dbReference type="ChEBI" id="CHEBI:30616"/>
        <dbReference type="ChEBI" id="CHEBI:33019"/>
        <dbReference type="ChEBI" id="CHEBI:57844"/>
        <dbReference type="ChEBI" id="CHEBI:78442"/>
        <dbReference type="ChEBI" id="CHEBI:78530"/>
        <dbReference type="ChEBI" id="CHEBI:456215"/>
        <dbReference type="EC" id="6.1.1.10"/>
    </reaction>
</comment>
<dbReference type="InterPro" id="IPR041872">
    <property type="entry name" value="Anticodon_Met"/>
</dbReference>
<evidence type="ECO:0000256" key="3">
    <source>
        <dbReference type="ARBA" id="ARBA00008258"/>
    </source>
</evidence>
<dbReference type="PRINTS" id="PR01041">
    <property type="entry name" value="TRNASYNTHMET"/>
</dbReference>
<dbReference type="SUPFAM" id="SSF52374">
    <property type="entry name" value="Nucleotidylyl transferase"/>
    <property type="match status" value="1"/>
</dbReference>
<evidence type="ECO:0000256" key="7">
    <source>
        <dbReference type="ARBA" id="ARBA00022598"/>
    </source>
</evidence>
<evidence type="ECO:0000256" key="11">
    <source>
        <dbReference type="ARBA" id="ARBA00022917"/>
    </source>
</evidence>
<dbReference type="InterPro" id="IPR009080">
    <property type="entry name" value="tRNAsynth_Ia_anticodon-bd"/>
</dbReference>
<evidence type="ECO:0000256" key="15">
    <source>
        <dbReference type="RuleBase" id="RU363039"/>
    </source>
</evidence>
<keyword evidence="11 15" id="KW-0648">Protein biosynthesis</keyword>
<keyword evidence="9" id="KW-0862">Zinc</keyword>
<dbReference type="GO" id="GO:0005524">
    <property type="term" value="F:ATP binding"/>
    <property type="evidence" value="ECO:0007669"/>
    <property type="project" value="UniProtKB-KW"/>
</dbReference>
<comment type="similarity">
    <text evidence="3">Belongs to the class-I aminoacyl-tRNA synthetase family. MetG type 1 subfamily.</text>
</comment>
<dbReference type="PANTHER" id="PTHR45765:SF1">
    <property type="entry name" value="METHIONINE--TRNA LIGASE, CYTOPLASMIC"/>
    <property type="match status" value="1"/>
</dbReference>
<evidence type="ECO:0000256" key="8">
    <source>
        <dbReference type="ARBA" id="ARBA00022741"/>
    </source>
</evidence>
<evidence type="ECO:0000256" key="2">
    <source>
        <dbReference type="ARBA" id="ARBA00004496"/>
    </source>
</evidence>
<dbReference type="InterPro" id="IPR033911">
    <property type="entry name" value="MetRS_core"/>
</dbReference>
<keyword evidence="6" id="KW-0963">Cytoplasm</keyword>
<dbReference type="EC" id="6.1.1.10" evidence="4"/>
<proteinExistence type="inferred from homology"/>
<dbReference type="SUPFAM" id="SSF57770">
    <property type="entry name" value="Methionyl-tRNA synthetase (MetRS), Zn-domain"/>
    <property type="match status" value="1"/>
</dbReference>
<evidence type="ECO:0000259" key="18">
    <source>
        <dbReference type="Pfam" id="PF19303"/>
    </source>
</evidence>
<dbReference type="Gene3D" id="3.40.50.620">
    <property type="entry name" value="HUPs"/>
    <property type="match status" value="1"/>
</dbReference>
<evidence type="ECO:0000256" key="13">
    <source>
        <dbReference type="ARBA" id="ARBA00030904"/>
    </source>
</evidence>
<name>A0A8D9JVT1_9GAMM</name>
<accession>A0A8D9JVT1</accession>
<evidence type="ECO:0000256" key="12">
    <source>
        <dbReference type="ARBA" id="ARBA00023146"/>
    </source>
</evidence>
<evidence type="ECO:0000313" key="20">
    <source>
        <dbReference type="Proteomes" id="UP000032800"/>
    </source>
</evidence>
<dbReference type="InterPro" id="IPR029038">
    <property type="entry name" value="MetRS_Zn"/>
</dbReference>
<dbReference type="Gene3D" id="1.10.730.10">
    <property type="entry name" value="Isoleucyl-tRNA Synthetase, Domain 1"/>
    <property type="match status" value="1"/>
</dbReference>
<dbReference type="InterPro" id="IPR001412">
    <property type="entry name" value="aa-tRNA-synth_I_CS"/>
</dbReference>
<evidence type="ECO:0000256" key="6">
    <source>
        <dbReference type="ARBA" id="ARBA00022490"/>
    </source>
</evidence>
<keyword evidence="7 15" id="KW-0436">Ligase</keyword>
<dbReference type="GO" id="GO:0004825">
    <property type="term" value="F:methionine-tRNA ligase activity"/>
    <property type="evidence" value="ECO:0007669"/>
    <property type="project" value="UniProtKB-EC"/>
</dbReference>
<evidence type="ECO:0000256" key="14">
    <source>
        <dbReference type="ARBA" id="ARBA00047364"/>
    </source>
</evidence>
<keyword evidence="12 15" id="KW-0030">Aminoacyl-tRNA synthetase</keyword>
<evidence type="ECO:0000256" key="10">
    <source>
        <dbReference type="ARBA" id="ARBA00022840"/>
    </source>
</evidence>
<feature type="compositionally biased region" description="Polar residues" evidence="16">
    <location>
        <begin position="553"/>
        <end position="562"/>
    </location>
</feature>
<dbReference type="InterPro" id="IPR014729">
    <property type="entry name" value="Rossmann-like_a/b/a_fold"/>
</dbReference>
<dbReference type="KEGG" id="plc:PAD_253"/>
<dbReference type="GO" id="GO:0006431">
    <property type="term" value="P:methionyl-tRNA aminoacylation"/>
    <property type="evidence" value="ECO:0007669"/>
    <property type="project" value="InterPro"/>
</dbReference>
<evidence type="ECO:0000256" key="9">
    <source>
        <dbReference type="ARBA" id="ARBA00022833"/>
    </source>
</evidence>
<feature type="region of interest" description="Disordered" evidence="16">
    <location>
        <begin position="542"/>
        <end position="562"/>
    </location>
</feature>
<dbReference type="Gene3D" id="2.20.28.20">
    <property type="entry name" value="Methionyl-tRNA synthetase, Zn-domain"/>
    <property type="match status" value="1"/>
</dbReference>
<dbReference type="AlphaFoldDB" id="A0A8D9JVT1"/>
<keyword evidence="8 15" id="KW-0547">Nucleotide-binding</keyword>
<gene>
    <name evidence="19" type="primary">metG</name>
    <name evidence="19" type="ORF">PAD_253</name>
</gene>
<dbReference type="NCBIfam" id="TIGR00398">
    <property type="entry name" value="metG"/>
    <property type="match status" value="1"/>
</dbReference>
<feature type="domain" description="Methionyl-tRNA synthetase anticodon-binding" evidence="18">
    <location>
        <begin position="429"/>
        <end position="515"/>
    </location>
</feature>
<evidence type="ECO:0000256" key="1">
    <source>
        <dbReference type="ARBA" id="ARBA00003314"/>
    </source>
</evidence>
<dbReference type="SUPFAM" id="SSF47323">
    <property type="entry name" value="Anticodon-binding domain of a subclass of class I aminoacyl-tRNA synthetases"/>
    <property type="match status" value="1"/>
</dbReference>
<comment type="subcellular location">
    <subcellularLocation>
        <location evidence="2">Cytoplasm</location>
    </subcellularLocation>
</comment>